<gene>
    <name evidence="3" type="ordered locus">AALP_Aa4g196500</name>
</gene>
<protein>
    <submittedName>
        <fullName evidence="3">Uncharacterized protein</fullName>
    </submittedName>
</protein>
<evidence type="ECO:0000256" key="2">
    <source>
        <dbReference type="SAM" id="SignalP"/>
    </source>
</evidence>
<feature type="signal peptide" evidence="2">
    <location>
        <begin position="1"/>
        <end position="22"/>
    </location>
</feature>
<evidence type="ECO:0000313" key="4">
    <source>
        <dbReference type="Proteomes" id="UP000029120"/>
    </source>
</evidence>
<keyword evidence="2" id="KW-0732">Signal</keyword>
<dbReference type="OMA" id="GCIRCCR"/>
<dbReference type="Proteomes" id="UP000029120">
    <property type="component" value="Chromosome 4"/>
</dbReference>
<reference evidence="4" key="1">
    <citation type="journal article" date="2015" name="Nat. Plants">
        <title>Genome expansion of Arabis alpina linked with retrotransposition and reduced symmetric DNA methylation.</title>
        <authorList>
            <person name="Willing E.M."/>
            <person name="Rawat V."/>
            <person name="Mandakova T."/>
            <person name="Maumus F."/>
            <person name="James G.V."/>
            <person name="Nordstroem K.J."/>
            <person name="Becker C."/>
            <person name="Warthmann N."/>
            <person name="Chica C."/>
            <person name="Szarzynska B."/>
            <person name="Zytnicki M."/>
            <person name="Albani M.C."/>
            <person name="Kiefer C."/>
            <person name="Bergonzi S."/>
            <person name="Castaings L."/>
            <person name="Mateos J.L."/>
            <person name="Berns M.C."/>
            <person name="Bujdoso N."/>
            <person name="Piofczyk T."/>
            <person name="de Lorenzo L."/>
            <person name="Barrero-Sicilia C."/>
            <person name="Mateos I."/>
            <person name="Piednoel M."/>
            <person name="Hagmann J."/>
            <person name="Chen-Min-Tao R."/>
            <person name="Iglesias-Fernandez R."/>
            <person name="Schuster S.C."/>
            <person name="Alonso-Blanco C."/>
            <person name="Roudier F."/>
            <person name="Carbonero P."/>
            <person name="Paz-Ares J."/>
            <person name="Davis S.J."/>
            <person name="Pecinka A."/>
            <person name="Quesneville H."/>
            <person name="Colot V."/>
            <person name="Lysak M.A."/>
            <person name="Weigel D."/>
            <person name="Coupland G."/>
            <person name="Schneeberger K."/>
        </authorList>
    </citation>
    <scope>NUCLEOTIDE SEQUENCE [LARGE SCALE GENOMIC DNA]</scope>
    <source>
        <strain evidence="4">cv. Pajares</strain>
    </source>
</reference>
<name>A0A087H4C4_ARAAL</name>
<evidence type="ECO:0000256" key="1">
    <source>
        <dbReference type="SAM" id="MobiDB-lite"/>
    </source>
</evidence>
<keyword evidence="4" id="KW-1185">Reference proteome</keyword>
<accession>A0A087H4C4</accession>
<feature type="chain" id="PRO_5001822749" evidence="2">
    <location>
        <begin position="23"/>
        <end position="113"/>
    </location>
</feature>
<dbReference type="OrthoDB" id="1074610at2759"/>
<proteinExistence type="predicted"/>
<organism evidence="3 4">
    <name type="scientific">Arabis alpina</name>
    <name type="common">Alpine rock-cress</name>
    <dbReference type="NCBI Taxonomy" id="50452"/>
    <lineage>
        <taxon>Eukaryota</taxon>
        <taxon>Viridiplantae</taxon>
        <taxon>Streptophyta</taxon>
        <taxon>Embryophyta</taxon>
        <taxon>Tracheophyta</taxon>
        <taxon>Spermatophyta</taxon>
        <taxon>Magnoliopsida</taxon>
        <taxon>eudicotyledons</taxon>
        <taxon>Gunneridae</taxon>
        <taxon>Pentapetalae</taxon>
        <taxon>rosids</taxon>
        <taxon>malvids</taxon>
        <taxon>Brassicales</taxon>
        <taxon>Brassicaceae</taxon>
        <taxon>Arabideae</taxon>
        <taxon>Arabis</taxon>
    </lineage>
</organism>
<evidence type="ECO:0000313" key="3">
    <source>
        <dbReference type="EMBL" id="KFK36976.1"/>
    </source>
</evidence>
<dbReference type="EMBL" id="CM002872">
    <property type="protein sequence ID" value="KFK36976.1"/>
    <property type="molecule type" value="Genomic_DNA"/>
</dbReference>
<dbReference type="Gramene" id="KFK36976">
    <property type="protein sequence ID" value="KFK36976"/>
    <property type="gene ID" value="AALP_AA4G196500"/>
</dbReference>
<feature type="region of interest" description="Disordered" evidence="1">
    <location>
        <begin position="82"/>
        <end position="113"/>
    </location>
</feature>
<dbReference type="AlphaFoldDB" id="A0A087H4C4"/>
<sequence length="113" mass="12869">MAISKFLVVLALFFTCLSLAISEPFRSKPWEQTEMENPNKETHAKEPEQWGGGYVGWCRHGCCYSGNNGCIRCCRYANEEPNSVETQKKHSRSQVTENAKEQEATPVWTQVQP</sequence>